<reference evidence="2" key="1">
    <citation type="submission" date="2017-04" db="EMBL/GenBank/DDBJ databases">
        <authorList>
            <person name="Varghese N."/>
            <person name="Submissions S."/>
        </authorList>
    </citation>
    <scope>NUCLEOTIDE SEQUENCE [LARGE SCALE GENOMIC DNA]</scope>
    <source>
        <strain evidence="2">DSM 12126</strain>
    </source>
</reference>
<dbReference type="STRING" id="151894.SAMN04488524_2289"/>
<evidence type="ECO:0000313" key="2">
    <source>
        <dbReference type="Proteomes" id="UP000192756"/>
    </source>
</evidence>
<name>A0A1W2BE58_9SPHI</name>
<dbReference type="OrthoDB" id="9785375at2"/>
<organism evidence="1 2">
    <name type="scientific">Pedobacter africanus</name>
    <dbReference type="NCBI Taxonomy" id="151894"/>
    <lineage>
        <taxon>Bacteria</taxon>
        <taxon>Pseudomonadati</taxon>
        <taxon>Bacteroidota</taxon>
        <taxon>Sphingobacteriia</taxon>
        <taxon>Sphingobacteriales</taxon>
        <taxon>Sphingobacteriaceae</taxon>
        <taxon>Pedobacter</taxon>
    </lineage>
</organism>
<sequence length="315" mass="37351">MTMYPTKSPVLFLVFNRPDTTLKVLNEIREARPSKLYIAADGPRTGNEQDTRLCKETLAVVGNIDWDCEVKTLFREKNLGCKDAISSAITWFFEQEEEGIILEDDCLPAKSFFYFCDEMLDRYRNDSRIRHITGTNMQLGQTWGDASYYFGLATNVWGWASWRRVWNDYDKNLSNYKEAEVEHQLRNIFEDEFLAAQWFSIFKKLQLKEIDTWDYQLTLINYFNHSLSVNPNVNLIRNIGFRADATHTPDPNATFANLPLQEITKITHPKYFLPEKGADYFTFNKELNLEERRRKHYSVRRRFKRWLRKLFLDSP</sequence>
<accession>A0A1W2BE58</accession>
<keyword evidence="2" id="KW-1185">Reference proteome</keyword>
<dbReference type="AlphaFoldDB" id="A0A1W2BE58"/>
<proteinExistence type="predicted"/>
<dbReference type="InterPro" id="IPR029044">
    <property type="entry name" value="Nucleotide-diphossugar_trans"/>
</dbReference>
<dbReference type="RefSeq" id="WP_084238570.1">
    <property type="nucleotide sequence ID" value="NZ_FWXT01000001.1"/>
</dbReference>
<dbReference type="SUPFAM" id="SSF53448">
    <property type="entry name" value="Nucleotide-diphospho-sugar transferases"/>
    <property type="match status" value="1"/>
</dbReference>
<dbReference type="Proteomes" id="UP000192756">
    <property type="component" value="Unassembled WGS sequence"/>
</dbReference>
<dbReference type="EMBL" id="FWXT01000001">
    <property type="protein sequence ID" value="SMC71199.1"/>
    <property type="molecule type" value="Genomic_DNA"/>
</dbReference>
<evidence type="ECO:0000313" key="1">
    <source>
        <dbReference type="EMBL" id="SMC71199.1"/>
    </source>
</evidence>
<gene>
    <name evidence="1" type="ORF">SAMN04488524_2289</name>
</gene>
<protein>
    <recommendedName>
        <fullName evidence="3">Nucleotide-diphospho-sugar transferase</fullName>
    </recommendedName>
</protein>
<evidence type="ECO:0008006" key="3">
    <source>
        <dbReference type="Google" id="ProtNLM"/>
    </source>
</evidence>
<dbReference type="Gene3D" id="3.90.550.10">
    <property type="entry name" value="Spore Coat Polysaccharide Biosynthesis Protein SpsA, Chain A"/>
    <property type="match status" value="1"/>
</dbReference>